<protein>
    <recommendedName>
        <fullName evidence="5">WSC domain-containing protein</fullName>
    </recommendedName>
</protein>
<dbReference type="KEGG" id="ksn:43588608"/>
<keyword evidence="4" id="KW-1185">Reference proteome</keyword>
<reference evidence="3" key="1">
    <citation type="submission" date="2017-08" db="EMBL/GenBank/DDBJ databases">
        <authorList>
            <person name="Cuomo C."/>
            <person name="Billmyre B."/>
            <person name="Heitman J."/>
        </authorList>
    </citation>
    <scope>NUCLEOTIDE SEQUENCE</scope>
    <source>
        <strain evidence="3">CBS 12478</strain>
    </source>
</reference>
<feature type="region of interest" description="Disordered" evidence="1">
    <location>
        <begin position="26"/>
        <end position="50"/>
    </location>
</feature>
<dbReference type="EMBL" id="CP144054">
    <property type="protein sequence ID" value="WWD17927.1"/>
    <property type="molecule type" value="Genomic_DNA"/>
</dbReference>
<reference evidence="3" key="2">
    <citation type="submission" date="2024-01" db="EMBL/GenBank/DDBJ databases">
        <title>Comparative genomics of Cryptococcus and Kwoniella reveals pathogenesis evolution and contrasting modes of karyotype evolution via chromosome fusion or intercentromeric recombination.</title>
        <authorList>
            <person name="Coelho M.A."/>
            <person name="David-Palma M."/>
            <person name="Shea T."/>
            <person name="Bowers K."/>
            <person name="McGinley-Smith S."/>
            <person name="Mohammad A.W."/>
            <person name="Gnirke A."/>
            <person name="Yurkov A.M."/>
            <person name="Nowrousian M."/>
            <person name="Sun S."/>
            <person name="Cuomo C.A."/>
            <person name="Heitman J."/>
        </authorList>
    </citation>
    <scope>NUCLEOTIDE SEQUENCE</scope>
    <source>
        <strain evidence="3">CBS 12478</strain>
    </source>
</reference>
<feature type="signal peptide" evidence="2">
    <location>
        <begin position="1"/>
        <end position="24"/>
    </location>
</feature>
<evidence type="ECO:0000256" key="1">
    <source>
        <dbReference type="SAM" id="MobiDB-lite"/>
    </source>
</evidence>
<sequence length="224" mass="24474">MLSIHLVALFVLVAIGILVDAASATSRSNDSHDDCQLSTTPTSTAPNGGPTRLPWQYLGCYDQRVFTNLDGGGIFFPLTTSECISFCQGGAASNRWDYAYYYPDGHRCYCIADHPPSSVDLVEAISSNGTCENSDVGVYNLNDDFAFRRCYATTPHKVVACGNYTDIESCFDACTTHPFVNAVGVIPDVGLGTYGCQCVVRKKRRYEGDEAVCGDGKMFWYTRL</sequence>
<feature type="compositionally biased region" description="Polar residues" evidence="1">
    <location>
        <begin position="36"/>
        <end position="46"/>
    </location>
</feature>
<gene>
    <name evidence="3" type="ORF">CI109_102372</name>
</gene>
<proteinExistence type="predicted"/>
<evidence type="ECO:0008006" key="5">
    <source>
        <dbReference type="Google" id="ProtNLM"/>
    </source>
</evidence>
<evidence type="ECO:0000313" key="3">
    <source>
        <dbReference type="EMBL" id="WWD17927.1"/>
    </source>
</evidence>
<dbReference type="Proteomes" id="UP000322225">
    <property type="component" value="Chromosome 4"/>
</dbReference>
<dbReference type="GeneID" id="43588608"/>
<evidence type="ECO:0000313" key="4">
    <source>
        <dbReference type="Proteomes" id="UP000322225"/>
    </source>
</evidence>
<evidence type="ECO:0000256" key="2">
    <source>
        <dbReference type="SAM" id="SignalP"/>
    </source>
</evidence>
<name>A0AAJ8LHF0_9TREE</name>
<organism evidence="3 4">
    <name type="scientific">Kwoniella shandongensis</name>
    <dbReference type="NCBI Taxonomy" id="1734106"/>
    <lineage>
        <taxon>Eukaryota</taxon>
        <taxon>Fungi</taxon>
        <taxon>Dikarya</taxon>
        <taxon>Basidiomycota</taxon>
        <taxon>Agaricomycotina</taxon>
        <taxon>Tremellomycetes</taxon>
        <taxon>Tremellales</taxon>
        <taxon>Cryptococcaceae</taxon>
        <taxon>Kwoniella</taxon>
    </lineage>
</organism>
<feature type="chain" id="PRO_5042589963" description="WSC domain-containing protein" evidence="2">
    <location>
        <begin position="25"/>
        <end position="224"/>
    </location>
</feature>
<dbReference type="AlphaFoldDB" id="A0AAJ8LHF0"/>
<keyword evidence="2" id="KW-0732">Signal</keyword>
<dbReference type="RefSeq" id="XP_031861338.2">
    <property type="nucleotide sequence ID" value="XM_032004473.2"/>
</dbReference>
<accession>A0AAJ8LHF0</accession>